<accession>U5QKV3</accession>
<evidence type="ECO:0000313" key="3">
    <source>
        <dbReference type="Proteomes" id="UP000017396"/>
    </source>
</evidence>
<name>U5QKV3_GLOK1</name>
<dbReference type="GO" id="GO:0016747">
    <property type="term" value="F:acyltransferase activity, transferring groups other than amino-acyl groups"/>
    <property type="evidence" value="ECO:0007669"/>
    <property type="project" value="InterPro"/>
</dbReference>
<evidence type="ECO:0000259" key="1">
    <source>
        <dbReference type="PROSITE" id="PS51186"/>
    </source>
</evidence>
<dbReference type="eggNOG" id="COG1670">
    <property type="taxonomic scope" value="Bacteria"/>
</dbReference>
<dbReference type="PANTHER" id="PTHR43792:SF1">
    <property type="entry name" value="N-ACETYLTRANSFERASE DOMAIN-CONTAINING PROTEIN"/>
    <property type="match status" value="1"/>
</dbReference>
<dbReference type="SUPFAM" id="SSF55729">
    <property type="entry name" value="Acyl-CoA N-acyltransferases (Nat)"/>
    <property type="match status" value="1"/>
</dbReference>
<dbReference type="Pfam" id="PF13302">
    <property type="entry name" value="Acetyltransf_3"/>
    <property type="match status" value="1"/>
</dbReference>
<proteinExistence type="predicted"/>
<dbReference type="OrthoDB" id="509947at2"/>
<dbReference type="InterPro" id="IPR051531">
    <property type="entry name" value="N-acetyltransferase"/>
</dbReference>
<dbReference type="PANTHER" id="PTHR43792">
    <property type="entry name" value="GNAT FAMILY, PUTATIVE (AFU_ORTHOLOGUE AFUA_3G00765)-RELATED-RELATED"/>
    <property type="match status" value="1"/>
</dbReference>
<dbReference type="EMBL" id="CP003587">
    <property type="protein sequence ID" value="AGY59498.1"/>
    <property type="molecule type" value="Genomic_DNA"/>
</dbReference>
<feature type="domain" description="N-acetyltransferase" evidence="1">
    <location>
        <begin position="10"/>
        <end position="174"/>
    </location>
</feature>
<keyword evidence="2" id="KW-0808">Transferase</keyword>
<dbReference type="KEGG" id="glj:GKIL_3252"/>
<evidence type="ECO:0000313" key="2">
    <source>
        <dbReference type="EMBL" id="AGY59498.1"/>
    </source>
</evidence>
<dbReference type="STRING" id="1183438.GKIL_3252"/>
<dbReference type="Gene3D" id="3.40.630.30">
    <property type="match status" value="1"/>
</dbReference>
<gene>
    <name evidence="2" type="ORF">GKIL_3252</name>
</gene>
<protein>
    <submittedName>
        <fullName evidence="2">GCN5-related N-acetyltransferase</fullName>
    </submittedName>
</protein>
<dbReference type="Proteomes" id="UP000017396">
    <property type="component" value="Chromosome"/>
</dbReference>
<reference evidence="2 3" key="1">
    <citation type="journal article" date="2013" name="PLoS ONE">
        <title>Cultivation and Complete Genome Sequencing of Gloeobacter kilaueensis sp. nov., from a Lava Cave in Kilauea Caldera, Hawai'i.</title>
        <authorList>
            <person name="Saw J.H."/>
            <person name="Schatz M."/>
            <person name="Brown M.V."/>
            <person name="Kunkel D.D."/>
            <person name="Foster J.S."/>
            <person name="Shick H."/>
            <person name="Christensen S."/>
            <person name="Hou S."/>
            <person name="Wan X."/>
            <person name="Donachie S.P."/>
        </authorList>
    </citation>
    <scope>NUCLEOTIDE SEQUENCE [LARGE SCALE GENOMIC DNA]</scope>
    <source>
        <strain evidence="3">JS</strain>
    </source>
</reference>
<dbReference type="InterPro" id="IPR000182">
    <property type="entry name" value="GNAT_dom"/>
</dbReference>
<sequence>MSIIFETPRLLARPWQPETDAEQAALLYTDPLVTRYLGGKSAEPDLAAVRARLHRYAAVDEGKGALALVEKDSGCIVGAVLLSRLPGRDAELTDDYQVGWHLRRDRWGKGYATEAGRAALARGFNVLELPVIYALVEAGNTASVRVTARLGMEALGPTTRYYGGEALDLFRLTAEKYHRR</sequence>
<dbReference type="RefSeq" id="WP_023174779.1">
    <property type="nucleotide sequence ID" value="NC_022600.1"/>
</dbReference>
<dbReference type="AlphaFoldDB" id="U5QKV3"/>
<organism evidence="2 3">
    <name type="scientific">Gloeobacter kilaueensis (strain ATCC BAA-2537 / CCAP 1431/1 / ULC 316 / JS1)</name>
    <dbReference type="NCBI Taxonomy" id="1183438"/>
    <lineage>
        <taxon>Bacteria</taxon>
        <taxon>Bacillati</taxon>
        <taxon>Cyanobacteriota</taxon>
        <taxon>Cyanophyceae</taxon>
        <taxon>Gloeobacterales</taxon>
        <taxon>Gloeobacteraceae</taxon>
        <taxon>Gloeobacter</taxon>
    </lineage>
</organism>
<dbReference type="HOGENOM" id="CLU_013985_3_1_3"/>
<dbReference type="InterPro" id="IPR016181">
    <property type="entry name" value="Acyl_CoA_acyltransferase"/>
</dbReference>
<dbReference type="PROSITE" id="PS51186">
    <property type="entry name" value="GNAT"/>
    <property type="match status" value="1"/>
</dbReference>
<keyword evidence="3" id="KW-1185">Reference proteome</keyword>